<dbReference type="InterPro" id="IPR050172">
    <property type="entry name" value="SsuD_RutA_monooxygenase"/>
</dbReference>
<dbReference type="SUPFAM" id="SSF51679">
    <property type="entry name" value="Bacterial luciferase-like"/>
    <property type="match status" value="1"/>
</dbReference>
<evidence type="ECO:0000313" key="7">
    <source>
        <dbReference type="Proteomes" id="UP000430146"/>
    </source>
</evidence>
<dbReference type="EMBL" id="CACSIP010000014">
    <property type="protein sequence ID" value="CAA0115832.1"/>
    <property type="molecule type" value="Genomic_DNA"/>
</dbReference>
<dbReference type="InterPro" id="IPR019923">
    <property type="entry name" value="Lucif-like_OxRdtase_MSMEG_2516"/>
</dbReference>
<dbReference type="InterPro" id="IPR011251">
    <property type="entry name" value="Luciferase-like_dom"/>
</dbReference>
<evidence type="ECO:0000256" key="1">
    <source>
        <dbReference type="ARBA" id="ARBA00022630"/>
    </source>
</evidence>
<evidence type="ECO:0000256" key="2">
    <source>
        <dbReference type="ARBA" id="ARBA00022643"/>
    </source>
</evidence>
<evidence type="ECO:0000313" key="6">
    <source>
        <dbReference type="EMBL" id="CAA0115832.1"/>
    </source>
</evidence>
<evidence type="ECO:0000259" key="5">
    <source>
        <dbReference type="Pfam" id="PF00296"/>
    </source>
</evidence>
<dbReference type="Pfam" id="PF00296">
    <property type="entry name" value="Bac_luciferase"/>
    <property type="match status" value="1"/>
</dbReference>
<dbReference type="Proteomes" id="UP000430146">
    <property type="component" value="Unassembled WGS sequence"/>
</dbReference>
<gene>
    <name evidence="6" type="primary">fgd2_5</name>
    <name evidence="6" type="ORF">AELLOGFF_03828</name>
</gene>
<dbReference type="EC" id="1.1.98.-" evidence="6"/>
<keyword evidence="4" id="KW-0503">Monooxygenase</keyword>
<dbReference type="PANTHER" id="PTHR42847">
    <property type="entry name" value="ALKANESULFONATE MONOOXYGENASE"/>
    <property type="match status" value="1"/>
</dbReference>
<dbReference type="OrthoDB" id="4288123at2"/>
<name>A0A5S9QDF6_MYCVN</name>
<dbReference type="AlphaFoldDB" id="A0A5S9QDF6"/>
<reference evidence="6 7" key="1">
    <citation type="submission" date="2019-11" db="EMBL/GenBank/DDBJ databases">
        <authorList>
            <person name="Holert J."/>
        </authorList>
    </citation>
    <scope>NUCLEOTIDE SEQUENCE [LARGE SCALE GENOMIC DNA]</scope>
    <source>
        <strain evidence="6">BC8_1</strain>
    </source>
</reference>
<keyword evidence="7" id="KW-1185">Reference proteome</keyword>
<keyword evidence="3 6" id="KW-0560">Oxidoreductase</keyword>
<dbReference type="InterPro" id="IPR036661">
    <property type="entry name" value="Luciferase-like_sf"/>
</dbReference>
<dbReference type="Gene3D" id="3.20.20.30">
    <property type="entry name" value="Luciferase-like domain"/>
    <property type="match status" value="1"/>
</dbReference>
<feature type="domain" description="Luciferase-like" evidence="5">
    <location>
        <begin position="23"/>
        <end position="190"/>
    </location>
</feature>
<accession>A0A5S9QDF6</accession>
<protein>
    <submittedName>
        <fullName evidence="6">F420-dependent hydroxymycolic acid dehydrogenase</fullName>
        <ecNumber evidence="6">1.1.98.-</ecNumber>
    </submittedName>
</protein>
<keyword evidence="2" id="KW-0288">FMN</keyword>
<dbReference type="GO" id="GO:0046306">
    <property type="term" value="P:alkanesulfonate catabolic process"/>
    <property type="evidence" value="ECO:0007669"/>
    <property type="project" value="TreeGrafter"/>
</dbReference>
<evidence type="ECO:0000256" key="3">
    <source>
        <dbReference type="ARBA" id="ARBA00023002"/>
    </source>
</evidence>
<evidence type="ECO:0000256" key="4">
    <source>
        <dbReference type="ARBA" id="ARBA00023033"/>
    </source>
</evidence>
<keyword evidence="1" id="KW-0285">Flavoprotein</keyword>
<dbReference type="NCBIfam" id="TIGR03621">
    <property type="entry name" value="F420_MSMEG_2516"/>
    <property type="match status" value="1"/>
</dbReference>
<organism evidence="6 7">
    <name type="scientific">Mycolicibacterium vanbaalenii</name>
    <name type="common">Mycobacterium vanbaalenii</name>
    <dbReference type="NCBI Taxonomy" id="110539"/>
    <lineage>
        <taxon>Bacteria</taxon>
        <taxon>Bacillati</taxon>
        <taxon>Actinomycetota</taxon>
        <taxon>Actinomycetes</taxon>
        <taxon>Mycobacteriales</taxon>
        <taxon>Mycobacteriaceae</taxon>
        <taxon>Mycolicibacterium</taxon>
    </lineage>
</organism>
<dbReference type="PANTHER" id="PTHR42847:SF4">
    <property type="entry name" value="ALKANESULFONATE MONOOXYGENASE-RELATED"/>
    <property type="match status" value="1"/>
</dbReference>
<dbReference type="GO" id="GO:0008726">
    <property type="term" value="F:alkanesulfonate monooxygenase activity"/>
    <property type="evidence" value="ECO:0007669"/>
    <property type="project" value="TreeGrafter"/>
</dbReference>
<sequence>MATPRIRFGVEMMGPFEGMNWPESARYLEDVGYSTMFAPDHFDEGYGPITAMATAAAATTTLNVATAVLCTDFRHPAVLARELASIDMLSGGRLEVGLGAGYQVNDYRTSGIAMNEPGTRVDRLMEYVTVLKGAFSANSFSFDGQHYHISELDGTPKPKTAGGPPIFIAGGGKRMLTYAAAHADIIGVNPTLASSLRRNPADGLPEGIDRKFEWIRSAAGERMPQIEFHAWLRHAGVVADPRADAAHLEPVFGADVENILNSPIVLLGSVDEIVDRLHERRERWGYSYYTLQQPAAREFEAVLSRLA</sequence>
<dbReference type="RefSeq" id="WP_159230464.1">
    <property type="nucleotide sequence ID" value="NZ_CACSIP010000014.1"/>
</dbReference>
<proteinExistence type="predicted"/>